<dbReference type="EMBL" id="SDOX01000010">
    <property type="protein sequence ID" value="TFJ86011.1"/>
    <property type="molecule type" value="Genomic_DNA"/>
</dbReference>
<evidence type="ECO:0008006" key="4">
    <source>
        <dbReference type="Google" id="ProtNLM"/>
    </source>
</evidence>
<dbReference type="PANTHER" id="PTHR34133">
    <property type="entry name" value="OS07G0633000 PROTEIN"/>
    <property type="match status" value="1"/>
</dbReference>
<keyword evidence="3" id="KW-1185">Reference proteome</keyword>
<dbReference type="OrthoDB" id="189138at2759"/>
<feature type="chain" id="PRO_5020040221" description="START domain-containing protein" evidence="1">
    <location>
        <begin position="19"/>
        <end position="277"/>
    </location>
</feature>
<dbReference type="PANTHER" id="PTHR34133:SF8">
    <property type="entry name" value="OS07G0633000 PROTEIN"/>
    <property type="match status" value="1"/>
</dbReference>
<proteinExistence type="predicted"/>
<evidence type="ECO:0000313" key="3">
    <source>
        <dbReference type="Proteomes" id="UP000355283"/>
    </source>
</evidence>
<dbReference type="InterPro" id="IPR018971">
    <property type="entry name" value="DUF1997"/>
</dbReference>
<sequence length="277" mass="30289">MLGALTISILLLSSVADAFRLSSPFAVKAARVVTAADMDSWRSPLLHRVRSSRGNSEASSPKEFFRLARGKMEFGTVDEVELLLWDEPALIRRYLTESPDRVLLATWDAELVDRRASDVFRLTTKPMSFVHLSLQPSIDVRLTAIPPEAGREEGAPESGGHLLSVESLGHSMNGLEQILGQRFAESLRIDVTGKLRAHVPPARPGDLKGRGPVRLVGEVVFVTSGQLPSLLSLTPRPVLESAAIAINRRIMSYAKGKFVKNLAKDFNRWSASALEAG</sequence>
<dbReference type="AlphaFoldDB" id="A0A4D9D2P3"/>
<dbReference type="Pfam" id="PF09366">
    <property type="entry name" value="DUF1997"/>
    <property type="match status" value="1"/>
</dbReference>
<accession>A0A4D9D2P3</accession>
<reference evidence="2 3" key="1">
    <citation type="submission" date="2019-01" db="EMBL/GenBank/DDBJ databases">
        <title>Nuclear Genome Assembly of the Microalgal Biofuel strain Nannochloropsis salina CCMP1776.</title>
        <authorList>
            <person name="Hovde B."/>
        </authorList>
    </citation>
    <scope>NUCLEOTIDE SEQUENCE [LARGE SCALE GENOMIC DNA]</scope>
    <source>
        <strain evidence="2 3">CCMP1776</strain>
    </source>
</reference>
<evidence type="ECO:0000256" key="1">
    <source>
        <dbReference type="SAM" id="SignalP"/>
    </source>
</evidence>
<name>A0A4D9D2P3_9STRA</name>
<feature type="signal peptide" evidence="1">
    <location>
        <begin position="1"/>
        <end position="18"/>
    </location>
</feature>
<dbReference type="Proteomes" id="UP000355283">
    <property type="component" value="Unassembled WGS sequence"/>
</dbReference>
<comment type="caution">
    <text evidence="2">The sequence shown here is derived from an EMBL/GenBank/DDBJ whole genome shotgun (WGS) entry which is preliminary data.</text>
</comment>
<organism evidence="2 3">
    <name type="scientific">Nannochloropsis salina CCMP1776</name>
    <dbReference type="NCBI Taxonomy" id="1027361"/>
    <lineage>
        <taxon>Eukaryota</taxon>
        <taxon>Sar</taxon>
        <taxon>Stramenopiles</taxon>
        <taxon>Ochrophyta</taxon>
        <taxon>Eustigmatophyceae</taxon>
        <taxon>Eustigmatales</taxon>
        <taxon>Monodopsidaceae</taxon>
        <taxon>Microchloropsis</taxon>
        <taxon>Microchloropsis salina</taxon>
    </lineage>
</organism>
<gene>
    <name evidence="2" type="ORF">NSK_002831</name>
</gene>
<evidence type="ECO:0000313" key="2">
    <source>
        <dbReference type="EMBL" id="TFJ86011.1"/>
    </source>
</evidence>
<keyword evidence="1" id="KW-0732">Signal</keyword>
<protein>
    <recommendedName>
        <fullName evidence="4">START domain-containing protein</fullName>
    </recommendedName>
</protein>